<proteinExistence type="predicted"/>
<dbReference type="SUPFAM" id="SSF82185">
    <property type="entry name" value="Histone H3 K4-specific methyltransferase SET7/9 N-terminal domain"/>
    <property type="match status" value="1"/>
</dbReference>
<feature type="region of interest" description="Disordered" evidence="1">
    <location>
        <begin position="144"/>
        <end position="192"/>
    </location>
</feature>
<dbReference type="Gene3D" id="2.20.110.10">
    <property type="entry name" value="Histone H3 K4-specific methyltransferase SET7/9 N-terminal domain"/>
    <property type="match status" value="1"/>
</dbReference>
<protein>
    <recommendedName>
        <fullName evidence="4">Phophatidylinositol-4-phosphate 5-kinase</fullName>
    </recommendedName>
</protein>
<name>A0A250JH36_9BACT</name>
<dbReference type="EMBL" id="CP022098">
    <property type="protein sequence ID" value="ATB42918.1"/>
    <property type="molecule type" value="Genomic_DNA"/>
</dbReference>
<sequence>MPTEFIEKDERGRVRERYFEDDEGRLDGVAATYDEDGRLVQESHWRAGLLHGPTSLYDSDGQVVQRVMFADGQLHGPAELQDEQGRFRMQLGFHEGRTHGELLAWRDGQPLMKHTLEQDRPEGPLELYEEGKLTRRVLFERGWPLVPGQPAEQDSMAPGPEAGTDRPAEQERQAREQPSGWLQGWLRRGGGS</sequence>
<dbReference type="Proteomes" id="UP000217257">
    <property type="component" value="Chromosome"/>
</dbReference>
<evidence type="ECO:0008006" key="4">
    <source>
        <dbReference type="Google" id="ProtNLM"/>
    </source>
</evidence>
<gene>
    <name evidence="2" type="ORF">CYFUS_008397</name>
</gene>
<evidence type="ECO:0000313" key="2">
    <source>
        <dbReference type="EMBL" id="ATB42918.1"/>
    </source>
</evidence>
<reference evidence="2 3" key="1">
    <citation type="submission" date="2017-06" db="EMBL/GenBank/DDBJ databases">
        <title>Sequencing and comparative analysis of myxobacterial genomes.</title>
        <authorList>
            <person name="Rupp O."/>
            <person name="Goesmann A."/>
            <person name="Sogaard-Andersen L."/>
        </authorList>
    </citation>
    <scope>NUCLEOTIDE SEQUENCE [LARGE SCALE GENOMIC DNA]</scope>
    <source>
        <strain evidence="2 3">DSM 52655</strain>
    </source>
</reference>
<dbReference type="AlphaFoldDB" id="A0A250JH36"/>
<feature type="compositionally biased region" description="Basic and acidic residues" evidence="1">
    <location>
        <begin position="163"/>
        <end position="175"/>
    </location>
</feature>
<accession>A0A250JH36</accession>
<evidence type="ECO:0000256" key="1">
    <source>
        <dbReference type="SAM" id="MobiDB-lite"/>
    </source>
</evidence>
<dbReference type="RefSeq" id="WP_157758973.1">
    <property type="nucleotide sequence ID" value="NZ_CP022098.1"/>
</dbReference>
<organism evidence="2 3">
    <name type="scientific">Cystobacter fuscus</name>
    <dbReference type="NCBI Taxonomy" id="43"/>
    <lineage>
        <taxon>Bacteria</taxon>
        <taxon>Pseudomonadati</taxon>
        <taxon>Myxococcota</taxon>
        <taxon>Myxococcia</taxon>
        <taxon>Myxococcales</taxon>
        <taxon>Cystobacterineae</taxon>
        <taxon>Archangiaceae</taxon>
        <taxon>Cystobacter</taxon>
    </lineage>
</organism>
<evidence type="ECO:0000313" key="3">
    <source>
        <dbReference type="Proteomes" id="UP000217257"/>
    </source>
</evidence>
<dbReference type="KEGG" id="cfus:CYFUS_008397"/>